<comment type="caution">
    <text evidence="2">The sequence shown here is derived from an EMBL/GenBank/DDBJ whole genome shotgun (WGS) entry which is preliminary data.</text>
</comment>
<keyword evidence="1" id="KW-0812">Transmembrane</keyword>
<dbReference type="AlphaFoldDB" id="K5ZDP6"/>
<evidence type="ECO:0008006" key="4">
    <source>
        <dbReference type="Google" id="ProtNLM"/>
    </source>
</evidence>
<gene>
    <name evidence="2" type="ORF">HMPREF1076_04354</name>
</gene>
<dbReference type="Proteomes" id="UP000006330">
    <property type="component" value="Unassembled WGS sequence"/>
</dbReference>
<protein>
    <recommendedName>
        <fullName evidence="4">Zinc-finger domain-containing protein</fullName>
    </recommendedName>
</protein>
<keyword evidence="1" id="KW-0472">Membrane</keyword>
<dbReference type="RefSeq" id="WP_007657767.1">
    <property type="nucleotide sequence ID" value="NZ_JH976475.1"/>
</dbReference>
<feature type="transmembrane region" description="Helical" evidence="1">
    <location>
        <begin position="72"/>
        <end position="93"/>
    </location>
</feature>
<evidence type="ECO:0000313" key="2">
    <source>
        <dbReference type="EMBL" id="EKN09325.1"/>
    </source>
</evidence>
<keyword evidence="1" id="KW-1133">Transmembrane helix</keyword>
<name>K5ZDP6_9BACT</name>
<accession>K5ZDP6</accession>
<dbReference type="EMBL" id="AGZO01000031">
    <property type="protein sequence ID" value="EKN09325.1"/>
    <property type="molecule type" value="Genomic_DNA"/>
</dbReference>
<evidence type="ECO:0000256" key="1">
    <source>
        <dbReference type="SAM" id="Phobius"/>
    </source>
</evidence>
<proteinExistence type="predicted"/>
<sequence length="143" mass="16449">MKECTIYSDKMWQDYLLNKLSREELENAQFHLCHCEVCRERLQRMRSFMAEDTRQVYMDVVVRKPQKSVFSVFKVVASVVLLLSVSIGAWLLVRPSSQGEIPATITPSPEYNTLDSLDVSGDSIDTSVKKDTFLLSQLLFFCQ</sequence>
<reference evidence="2 3" key="1">
    <citation type="submission" date="2012-02" db="EMBL/GenBank/DDBJ databases">
        <title>The Genome Sequence of Parabacteroides goldsteinii CL02T12C30.</title>
        <authorList>
            <consortium name="The Broad Institute Genome Sequencing Platform"/>
            <person name="Earl A."/>
            <person name="Ward D."/>
            <person name="Feldgarden M."/>
            <person name="Gevers D."/>
            <person name="Zitomersky N.L."/>
            <person name="Coyne M.J."/>
            <person name="Comstock L.E."/>
            <person name="Young S.K."/>
            <person name="Zeng Q."/>
            <person name="Gargeya S."/>
            <person name="Fitzgerald M."/>
            <person name="Haas B."/>
            <person name="Abouelleil A."/>
            <person name="Alvarado L."/>
            <person name="Arachchi H.M."/>
            <person name="Berlin A."/>
            <person name="Chapman S.B."/>
            <person name="Gearin G."/>
            <person name="Goldberg J."/>
            <person name="Griggs A."/>
            <person name="Gujja S."/>
            <person name="Hansen M."/>
            <person name="Heiman D."/>
            <person name="Howarth C."/>
            <person name="Larimer J."/>
            <person name="Lui A."/>
            <person name="MacDonald P.J.P."/>
            <person name="McCowen C."/>
            <person name="Montmayeur A."/>
            <person name="Murphy C."/>
            <person name="Neiman D."/>
            <person name="Pearson M."/>
            <person name="Priest M."/>
            <person name="Roberts A."/>
            <person name="Saif S."/>
            <person name="Shea T."/>
            <person name="Sisk P."/>
            <person name="Stolte C."/>
            <person name="Sykes S."/>
            <person name="Wortman J."/>
            <person name="Nusbaum C."/>
            <person name="Birren B."/>
        </authorList>
    </citation>
    <scope>NUCLEOTIDE SEQUENCE [LARGE SCALE GENOMIC DNA]</scope>
    <source>
        <strain evidence="2 3">CL02T12C30</strain>
    </source>
</reference>
<organism evidence="2 3">
    <name type="scientific">Parabacteroides goldsteinii CL02T12C30</name>
    <dbReference type="NCBI Taxonomy" id="999418"/>
    <lineage>
        <taxon>Bacteria</taxon>
        <taxon>Pseudomonadati</taxon>
        <taxon>Bacteroidota</taxon>
        <taxon>Bacteroidia</taxon>
        <taxon>Bacteroidales</taxon>
        <taxon>Tannerellaceae</taxon>
        <taxon>Parabacteroides</taxon>
    </lineage>
</organism>
<dbReference type="PATRIC" id="fig|999418.3.peg.4429"/>
<dbReference type="OrthoDB" id="2937128at2"/>
<evidence type="ECO:0000313" key="3">
    <source>
        <dbReference type="Proteomes" id="UP000006330"/>
    </source>
</evidence>
<dbReference type="HOGENOM" id="CLU_1853267_0_0_10"/>